<dbReference type="InterPro" id="IPR018635">
    <property type="entry name" value="UPF0319"/>
</dbReference>
<feature type="chain" id="PRO_5044941319" description="UPF0319 protein K3G22_07175" evidence="3">
    <location>
        <begin position="22"/>
        <end position="234"/>
    </location>
</feature>
<dbReference type="PANTHER" id="PTHR38108:SF1">
    <property type="entry name" value="UPF0319 PROTEIN YCCT"/>
    <property type="match status" value="1"/>
</dbReference>
<keyword evidence="5" id="KW-1185">Reference proteome</keyword>
<gene>
    <name evidence="4" type="ORF">K3G22_07175</name>
</gene>
<evidence type="ECO:0000256" key="1">
    <source>
        <dbReference type="ARBA" id="ARBA00008490"/>
    </source>
</evidence>
<dbReference type="Proteomes" id="UP000827084">
    <property type="component" value="Chromosome"/>
</dbReference>
<keyword evidence="2 3" id="KW-0732">Signal</keyword>
<evidence type="ECO:0000313" key="5">
    <source>
        <dbReference type="Proteomes" id="UP000827084"/>
    </source>
</evidence>
<feature type="signal peptide" evidence="3">
    <location>
        <begin position="1"/>
        <end position="21"/>
    </location>
</feature>
<comment type="similarity">
    <text evidence="1 3">Belongs to the UPF0319 family.</text>
</comment>
<dbReference type="Pfam" id="PF09829">
    <property type="entry name" value="DUF2057"/>
    <property type="match status" value="1"/>
</dbReference>
<dbReference type="EMBL" id="CP080635">
    <property type="protein sequence ID" value="QYX74183.1"/>
    <property type="molecule type" value="Genomic_DNA"/>
</dbReference>
<dbReference type="PANTHER" id="PTHR38108">
    <property type="entry name" value="UPF0319 PROTEIN YCCT"/>
    <property type="match status" value="1"/>
</dbReference>
<dbReference type="RefSeq" id="WP_025008234.1">
    <property type="nucleotide sequence ID" value="NZ_BMPK01000002.1"/>
</dbReference>
<accession>A0ABX8XFP1</accession>
<dbReference type="HAMAP" id="MF_00789">
    <property type="entry name" value="UPF0319"/>
    <property type="match status" value="1"/>
</dbReference>
<evidence type="ECO:0000256" key="3">
    <source>
        <dbReference type="HAMAP-Rule" id="MF_00789"/>
    </source>
</evidence>
<dbReference type="GeneID" id="67443029"/>
<sequence length="234" mass="25527" precursor="true">MKLLLPISSLLILLGSTSALAADINIPMSFEYIALDGKKVESSLFNHKSSLALTPGTHKIAIRYHEMIEDQFSDSQSFVKSSPFIVTLEVDGDHQYYLQPAEGKIVKKPKVFAQNPQILLTRGDKGQVNYQVTNTNIEEESFVSRLFSGNQAVDVSSTAVQATGAAGTATVTTPTQPPTSAQAAVIATSLTPTMPTDDASKVTGANPQQMLQYWWLQADEKTRKEFMSWAISQL</sequence>
<protein>
    <recommendedName>
        <fullName evidence="3">UPF0319 protein K3G22_07175</fullName>
    </recommendedName>
</protein>
<organism evidence="4 5">
    <name type="scientific">Shewanella putrefaciens</name>
    <name type="common">Pseudomonas putrefaciens</name>
    <dbReference type="NCBI Taxonomy" id="24"/>
    <lineage>
        <taxon>Bacteria</taxon>
        <taxon>Pseudomonadati</taxon>
        <taxon>Pseudomonadota</taxon>
        <taxon>Gammaproteobacteria</taxon>
        <taxon>Alteromonadales</taxon>
        <taxon>Shewanellaceae</taxon>
        <taxon>Shewanella</taxon>
    </lineage>
</organism>
<name>A0ABX8XFP1_SHEPU</name>
<proteinExistence type="inferred from homology"/>
<reference evidence="4 5" key="1">
    <citation type="submission" date="2021-08" db="EMBL/GenBank/DDBJ databases">
        <title>Shewanella putrefaciens YZ-J, complete genome.</title>
        <authorList>
            <person name="Yi Z."/>
        </authorList>
    </citation>
    <scope>NUCLEOTIDE SEQUENCE [LARGE SCALE GENOMIC DNA]</scope>
    <source>
        <strain evidence="4 5">YZ-J</strain>
    </source>
</reference>
<evidence type="ECO:0000256" key="2">
    <source>
        <dbReference type="ARBA" id="ARBA00022729"/>
    </source>
</evidence>
<evidence type="ECO:0000313" key="4">
    <source>
        <dbReference type="EMBL" id="QYX74183.1"/>
    </source>
</evidence>